<dbReference type="EMBL" id="JAPFFL010000013">
    <property type="protein sequence ID" value="KAJ6683715.1"/>
    <property type="molecule type" value="Genomic_DNA"/>
</dbReference>
<dbReference type="Proteomes" id="UP001151529">
    <property type="component" value="Chromosome 17"/>
</dbReference>
<name>A0A9Q0SNP2_SALVM</name>
<reference evidence="2" key="1">
    <citation type="submission" date="2022-11" db="EMBL/GenBank/DDBJ databases">
        <authorList>
            <person name="Hyden B.L."/>
            <person name="Feng K."/>
            <person name="Yates T."/>
            <person name="Jawdy S."/>
            <person name="Smart L.B."/>
            <person name="Muchero W."/>
        </authorList>
    </citation>
    <scope>NUCLEOTIDE SEQUENCE</scope>
    <source>
        <tissue evidence="2">Shoot tip</tissue>
    </source>
</reference>
<feature type="compositionally biased region" description="Low complexity" evidence="1">
    <location>
        <begin position="150"/>
        <end position="173"/>
    </location>
</feature>
<feature type="region of interest" description="Disordered" evidence="1">
    <location>
        <begin position="1"/>
        <end position="23"/>
    </location>
</feature>
<feature type="region of interest" description="Disordered" evidence="1">
    <location>
        <begin position="130"/>
        <end position="211"/>
    </location>
</feature>
<gene>
    <name evidence="2" type="ORF">OIU85_007411</name>
</gene>
<dbReference type="AlphaFoldDB" id="A0A9Q0SNP2"/>
<evidence type="ECO:0000256" key="1">
    <source>
        <dbReference type="SAM" id="MobiDB-lite"/>
    </source>
</evidence>
<proteinExistence type="predicted"/>
<comment type="caution">
    <text evidence="2">The sequence shown here is derived from an EMBL/GenBank/DDBJ whole genome shotgun (WGS) entry which is preliminary data.</text>
</comment>
<protein>
    <submittedName>
        <fullName evidence="2">Uncharacterized protein</fullName>
    </submittedName>
</protein>
<accession>A0A9Q0SNP2</accession>
<reference evidence="2" key="2">
    <citation type="journal article" date="2023" name="Int. J. Mol. Sci.">
        <title>De Novo Assembly and Annotation of 11 Diverse Shrub Willow (Salix) Genomes Reveals Novel Gene Organization in Sex-Linked Regions.</title>
        <authorList>
            <person name="Hyden B."/>
            <person name="Feng K."/>
            <person name="Yates T.B."/>
            <person name="Jawdy S."/>
            <person name="Cereghino C."/>
            <person name="Smart L.B."/>
            <person name="Muchero W."/>
        </authorList>
    </citation>
    <scope>NUCLEOTIDE SEQUENCE [LARGE SCALE GENOMIC DNA]</scope>
    <source>
        <tissue evidence="2">Shoot tip</tissue>
    </source>
</reference>
<evidence type="ECO:0000313" key="3">
    <source>
        <dbReference type="Proteomes" id="UP001151529"/>
    </source>
</evidence>
<organism evidence="2 3">
    <name type="scientific">Salix viminalis</name>
    <name type="common">Common osier</name>
    <name type="synonym">Basket willow</name>
    <dbReference type="NCBI Taxonomy" id="40686"/>
    <lineage>
        <taxon>Eukaryota</taxon>
        <taxon>Viridiplantae</taxon>
        <taxon>Streptophyta</taxon>
        <taxon>Embryophyta</taxon>
        <taxon>Tracheophyta</taxon>
        <taxon>Spermatophyta</taxon>
        <taxon>Magnoliopsida</taxon>
        <taxon>eudicotyledons</taxon>
        <taxon>Gunneridae</taxon>
        <taxon>Pentapetalae</taxon>
        <taxon>rosids</taxon>
        <taxon>fabids</taxon>
        <taxon>Malpighiales</taxon>
        <taxon>Salicaceae</taxon>
        <taxon>Saliceae</taxon>
        <taxon>Salix</taxon>
    </lineage>
</organism>
<sequence length="211" mass="22612">MAPSSLPSPFPNPAFVPNPHRSEQNSPRFVPDLFAFASYACSPVPLCAAPVFFFSLFALAPPTTCSPACCLPLRRPSSQPVFLHRSSSSAASLKSHLSAQPSARLAPCSSTEAALCLALCRLRNPFCPGRSHDQEESKEKVHPLLPSQISREGYSRASVSSSSDHQSSSLEDLSGAEDSVDDDSSSSESESNSHYHKDAKYAVQPAAHHTE</sequence>
<evidence type="ECO:0000313" key="2">
    <source>
        <dbReference type="EMBL" id="KAJ6683715.1"/>
    </source>
</evidence>
<feature type="compositionally biased region" description="Basic and acidic residues" evidence="1">
    <location>
        <begin position="191"/>
        <end position="200"/>
    </location>
</feature>
<feature type="compositionally biased region" description="Pro residues" evidence="1">
    <location>
        <begin position="1"/>
        <end position="16"/>
    </location>
</feature>
<keyword evidence="3" id="KW-1185">Reference proteome</keyword>
<feature type="compositionally biased region" description="Basic and acidic residues" evidence="1">
    <location>
        <begin position="130"/>
        <end position="142"/>
    </location>
</feature>
<feature type="compositionally biased region" description="Acidic residues" evidence="1">
    <location>
        <begin position="174"/>
        <end position="185"/>
    </location>
</feature>